<sequence>MRIDDFKKKALRLKYTSRINHRLKAENIKSWLHRLLPGIFKASDDLCPKDLSRPGVKRVCGGKGFVEGKGSVTEGDRAPDCQNASVFGKEMMLYRKQMTDTGSYESWGSVEIILVMIVS</sequence>
<gene>
    <name evidence="1" type="ORF">PoB_005741300</name>
</gene>
<name>A0AAV4CG51_9GAST</name>
<evidence type="ECO:0000313" key="1">
    <source>
        <dbReference type="EMBL" id="GFO30908.1"/>
    </source>
</evidence>
<keyword evidence="2" id="KW-1185">Reference proteome</keyword>
<dbReference type="Proteomes" id="UP000735302">
    <property type="component" value="Unassembled WGS sequence"/>
</dbReference>
<comment type="caution">
    <text evidence="1">The sequence shown here is derived from an EMBL/GenBank/DDBJ whole genome shotgun (WGS) entry which is preliminary data.</text>
</comment>
<dbReference type="EMBL" id="BLXT01006291">
    <property type="protein sequence ID" value="GFO30908.1"/>
    <property type="molecule type" value="Genomic_DNA"/>
</dbReference>
<organism evidence="1 2">
    <name type="scientific">Plakobranchus ocellatus</name>
    <dbReference type="NCBI Taxonomy" id="259542"/>
    <lineage>
        <taxon>Eukaryota</taxon>
        <taxon>Metazoa</taxon>
        <taxon>Spiralia</taxon>
        <taxon>Lophotrochozoa</taxon>
        <taxon>Mollusca</taxon>
        <taxon>Gastropoda</taxon>
        <taxon>Heterobranchia</taxon>
        <taxon>Euthyneura</taxon>
        <taxon>Panpulmonata</taxon>
        <taxon>Sacoglossa</taxon>
        <taxon>Placobranchoidea</taxon>
        <taxon>Plakobranchidae</taxon>
        <taxon>Plakobranchus</taxon>
    </lineage>
</organism>
<protein>
    <submittedName>
        <fullName evidence="1">Uncharacterized protein</fullName>
    </submittedName>
</protein>
<reference evidence="1 2" key="1">
    <citation type="journal article" date="2021" name="Elife">
        <title>Chloroplast acquisition without the gene transfer in kleptoplastic sea slugs, Plakobranchus ocellatus.</title>
        <authorList>
            <person name="Maeda T."/>
            <person name="Takahashi S."/>
            <person name="Yoshida T."/>
            <person name="Shimamura S."/>
            <person name="Takaki Y."/>
            <person name="Nagai Y."/>
            <person name="Toyoda A."/>
            <person name="Suzuki Y."/>
            <person name="Arimoto A."/>
            <person name="Ishii H."/>
            <person name="Satoh N."/>
            <person name="Nishiyama T."/>
            <person name="Hasebe M."/>
            <person name="Maruyama T."/>
            <person name="Minagawa J."/>
            <person name="Obokata J."/>
            <person name="Shigenobu S."/>
        </authorList>
    </citation>
    <scope>NUCLEOTIDE SEQUENCE [LARGE SCALE GENOMIC DNA]</scope>
</reference>
<proteinExistence type="predicted"/>
<dbReference type="AlphaFoldDB" id="A0AAV4CG51"/>
<accession>A0AAV4CG51</accession>
<evidence type="ECO:0000313" key="2">
    <source>
        <dbReference type="Proteomes" id="UP000735302"/>
    </source>
</evidence>